<dbReference type="EMBL" id="MN740006">
    <property type="protein sequence ID" value="QHT83131.1"/>
    <property type="molecule type" value="Genomic_DNA"/>
</dbReference>
<dbReference type="GO" id="GO:0003676">
    <property type="term" value="F:nucleic acid binding"/>
    <property type="evidence" value="ECO:0007669"/>
    <property type="project" value="InterPro"/>
</dbReference>
<dbReference type="InterPro" id="IPR012337">
    <property type="entry name" value="RNaseH-like_sf"/>
</dbReference>
<evidence type="ECO:0000256" key="2">
    <source>
        <dbReference type="ARBA" id="ARBA00022801"/>
    </source>
</evidence>
<dbReference type="PANTHER" id="PTHR30231">
    <property type="entry name" value="DNA POLYMERASE III SUBUNIT EPSILON"/>
    <property type="match status" value="1"/>
</dbReference>
<dbReference type="SUPFAM" id="SSF53098">
    <property type="entry name" value="Ribonuclease H-like"/>
    <property type="match status" value="1"/>
</dbReference>
<keyword evidence="3" id="KW-0269">Exonuclease</keyword>
<dbReference type="Gene3D" id="3.30.420.10">
    <property type="entry name" value="Ribonuclease H-like superfamily/Ribonuclease H"/>
    <property type="match status" value="1"/>
</dbReference>
<keyword evidence="1" id="KW-0540">Nuclease</keyword>
<dbReference type="Pfam" id="PF00929">
    <property type="entry name" value="RNase_T"/>
    <property type="match status" value="1"/>
</dbReference>
<dbReference type="CDD" id="cd06127">
    <property type="entry name" value="DEDDh"/>
    <property type="match status" value="1"/>
</dbReference>
<evidence type="ECO:0000313" key="5">
    <source>
        <dbReference type="EMBL" id="QHT83131.1"/>
    </source>
</evidence>
<dbReference type="PANTHER" id="PTHR30231:SF4">
    <property type="entry name" value="PROTEIN NEN2"/>
    <property type="match status" value="1"/>
</dbReference>
<proteinExistence type="predicted"/>
<reference evidence="5" key="1">
    <citation type="journal article" date="2020" name="Nature">
        <title>Giant virus diversity and host interactions through global metagenomics.</title>
        <authorList>
            <person name="Schulz F."/>
            <person name="Roux S."/>
            <person name="Paez-Espino D."/>
            <person name="Jungbluth S."/>
            <person name="Walsh D.A."/>
            <person name="Denef V.J."/>
            <person name="McMahon K.D."/>
            <person name="Konstantinidis K.T."/>
            <person name="Eloe-Fadrosh E.A."/>
            <person name="Kyrpides N.C."/>
            <person name="Woyke T."/>
        </authorList>
    </citation>
    <scope>NUCLEOTIDE SEQUENCE</scope>
    <source>
        <strain evidence="5">GVMAG-M-3300023184-167</strain>
    </source>
</reference>
<protein>
    <recommendedName>
        <fullName evidence="4">Exonuclease domain-containing protein</fullName>
    </recommendedName>
</protein>
<dbReference type="SMART" id="SM00479">
    <property type="entry name" value="EXOIII"/>
    <property type="match status" value="1"/>
</dbReference>
<dbReference type="GO" id="GO:0008408">
    <property type="term" value="F:3'-5' exonuclease activity"/>
    <property type="evidence" value="ECO:0007669"/>
    <property type="project" value="TreeGrafter"/>
</dbReference>
<keyword evidence="2" id="KW-0378">Hydrolase</keyword>
<evidence type="ECO:0000259" key="4">
    <source>
        <dbReference type="SMART" id="SM00479"/>
    </source>
</evidence>
<name>A0A6C0HR21_9ZZZZ</name>
<dbReference type="InterPro" id="IPR036397">
    <property type="entry name" value="RNaseH_sf"/>
</dbReference>
<sequence length="198" mass="23208">MKILFFDTETTGLISKTNFPYIVQFSYIIYDTELKIIVLTYDEIIQLPPTIEIPEESTKIHCITTEMSKNSTVEILDCLKEFISKCKEVDLIVGHNLLFDKQMVIGELKRQKDTDVYIDDFSKMSFYCTMQETTAFCNISATTKMLSRKYIKYPKLIELHDKLFGENTLTLPLHNSLNDVMVCFKCYFKYRHNIEITI</sequence>
<accession>A0A6C0HR21</accession>
<evidence type="ECO:0000256" key="3">
    <source>
        <dbReference type="ARBA" id="ARBA00022839"/>
    </source>
</evidence>
<evidence type="ECO:0000256" key="1">
    <source>
        <dbReference type="ARBA" id="ARBA00022722"/>
    </source>
</evidence>
<dbReference type="AlphaFoldDB" id="A0A6C0HR21"/>
<feature type="domain" description="Exonuclease" evidence="4">
    <location>
        <begin position="2"/>
        <end position="196"/>
    </location>
</feature>
<dbReference type="InterPro" id="IPR013520">
    <property type="entry name" value="Ribonucl_H"/>
</dbReference>
<organism evidence="5">
    <name type="scientific">viral metagenome</name>
    <dbReference type="NCBI Taxonomy" id="1070528"/>
    <lineage>
        <taxon>unclassified sequences</taxon>
        <taxon>metagenomes</taxon>
        <taxon>organismal metagenomes</taxon>
    </lineage>
</organism>